<accession>A0ACB5R904</accession>
<reference evidence="1" key="1">
    <citation type="journal article" date="2025" name="Int. J. Syst. Evol. Microbiol.">
        <title>Inconstantimicrobium mannanitabidum sp. nov., a novel member of the family Clostridiaceae isolated from anoxic soil under the treatment of reductive soil disinfestation.</title>
        <authorList>
            <person name="Ueki A."/>
            <person name="Tonouchi A."/>
            <person name="Honma S."/>
            <person name="Kaku N."/>
            <person name="Ueki K."/>
        </authorList>
    </citation>
    <scope>NUCLEOTIDE SEQUENCE</scope>
    <source>
        <strain evidence="1">TW13</strain>
    </source>
</reference>
<dbReference type="EMBL" id="BROD01000001">
    <property type="protein sequence ID" value="GKX65662.1"/>
    <property type="molecule type" value="Genomic_DNA"/>
</dbReference>
<organism evidence="1 2">
    <name type="scientific">Inconstantimicrobium mannanitabidum</name>
    <dbReference type="NCBI Taxonomy" id="1604901"/>
    <lineage>
        <taxon>Bacteria</taxon>
        <taxon>Bacillati</taxon>
        <taxon>Bacillota</taxon>
        <taxon>Clostridia</taxon>
        <taxon>Eubacteriales</taxon>
        <taxon>Clostridiaceae</taxon>
        <taxon>Inconstantimicrobium</taxon>
    </lineage>
</organism>
<gene>
    <name evidence="1" type="ORF">rsdtw13_09200</name>
</gene>
<protein>
    <submittedName>
        <fullName evidence="1">Uncharacterized protein</fullName>
    </submittedName>
</protein>
<name>A0ACB5R904_9CLOT</name>
<keyword evidence="2" id="KW-1185">Reference proteome</keyword>
<dbReference type="Proteomes" id="UP001058074">
    <property type="component" value="Unassembled WGS sequence"/>
</dbReference>
<evidence type="ECO:0000313" key="2">
    <source>
        <dbReference type="Proteomes" id="UP001058074"/>
    </source>
</evidence>
<sequence length="426" mass="48826">MIPAIALVPVAVGLGSYASYLYKSTAYIRRFKEDFNNIMIATGIENKNHETFKIVDIHSKNYGLEVFLNVPDGLSIEHLNNKLNILQDNFNGIVELEKDRFKNYIQLDLITKDIAKYQFTPVKAKESELSLGKDYKGRDFLLDVNKNPHLGIFGTTGSGKSFLLASILSNLLYNSADMVDIYLNQVVKSELACFRDCKGVKFTATTFLEVDLILDKIRLILENRSELFDVYGIRNITQYNKHYPKRKLKRIYFVIEEISFFMEEGFQYIWNNLLLIAKAGRALGIHLICASQRAVATEINPTFKQQLTKVCLQMSSLDSVNILGVGDAKDLKEREILILTTKGFIRTSSPWIDEDYRILHNFIKEIHIPNHDKKEPTKPVLLLSSPATKKKDSKDITIVDVPFKEEPPKDKKKRKGEIDIDEWSDF</sequence>
<comment type="caution">
    <text evidence="1">The sequence shown here is derived from an EMBL/GenBank/DDBJ whole genome shotgun (WGS) entry which is preliminary data.</text>
</comment>
<proteinExistence type="predicted"/>
<evidence type="ECO:0000313" key="1">
    <source>
        <dbReference type="EMBL" id="GKX65662.1"/>
    </source>
</evidence>